<sequence length="98" mass="10867">MPPVTAQLDGTRRWALIGLISPSAVDLLPVLCSLHTQQRGEEGKAMGRERRRENNSDSTDPASANRICSCLLCGPDLCDLCDLCDLWLQCHPEDPCWM</sequence>
<name>A0A4Z2ECV5_9TELE</name>
<evidence type="ECO:0000313" key="3">
    <source>
        <dbReference type="Proteomes" id="UP000314294"/>
    </source>
</evidence>
<protein>
    <submittedName>
        <fullName evidence="2">Uncharacterized protein</fullName>
    </submittedName>
</protein>
<organism evidence="2 3">
    <name type="scientific">Liparis tanakae</name>
    <name type="common">Tanaka's snailfish</name>
    <dbReference type="NCBI Taxonomy" id="230148"/>
    <lineage>
        <taxon>Eukaryota</taxon>
        <taxon>Metazoa</taxon>
        <taxon>Chordata</taxon>
        <taxon>Craniata</taxon>
        <taxon>Vertebrata</taxon>
        <taxon>Euteleostomi</taxon>
        <taxon>Actinopterygii</taxon>
        <taxon>Neopterygii</taxon>
        <taxon>Teleostei</taxon>
        <taxon>Neoteleostei</taxon>
        <taxon>Acanthomorphata</taxon>
        <taxon>Eupercaria</taxon>
        <taxon>Perciformes</taxon>
        <taxon>Cottioidei</taxon>
        <taxon>Cottales</taxon>
        <taxon>Liparidae</taxon>
        <taxon>Liparis</taxon>
    </lineage>
</organism>
<dbReference type="AlphaFoldDB" id="A0A4Z2ECV5"/>
<evidence type="ECO:0000313" key="2">
    <source>
        <dbReference type="EMBL" id="TNN26334.1"/>
    </source>
</evidence>
<dbReference type="Proteomes" id="UP000314294">
    <property type="component" value="Unassembled WGS sequence"/>
</dbReference>
<feature type="compositionally biased region" description="Basic and acidic residues" evidence="1">
    <location>
        <begin position="38"/>
        <end position="55"/>
    </location>
</feature>
<dbReference type="EMBL" id="SRLO01010449">
    <property type="protein sequence ID" value="TNN26334.1"/>
    <property type="molecule type" value="Genomic_DNA"/>
</dbReference>
<proteinExistence type="predicted"/>
<comment type="caution">
    <text evidence="2">The sequence shown here is derived from an EMBL/GenBank/DDBJ whole genome shotgun (WGS) entry which is preliminary data.</text>
</comment>
<gene>
    <name evidence="2" type="ORF">EYF80_063528</name>
</gene>
<accession>A0A4Z2ECV5</accession>
<feature type="region of interest" description="Disordered" evidence="1">
    <location>
        <begin position="37"/>
        <end position="63"/>
    </location>
</feature>
<reference evidence="2 3" key="1">
    <citation type="submission" date="2019-03" db="EMBL/GenBank/DDBJ databases">
        <title>First draft genome of Liparis tanakae, snailfish: a comprehensive survey of snailfish specific genes.</title>
        <authorList>
            <person name="Kim W."/>
            <person name="Song I."/>
            <person name="Jeong J.-H."/>
            <person name="Kim D."/>
            <person name="Kim S."/>
            <person name="Ryu S."/>
            <person name="Song J.Y."/>
            <person name="Lee S.K."/>
        </authorList>
    </citation>
    <scope>NUCLEOTIDE SEQUENCE [LARGE SCALE GENOMIC DNA]</scope>
    <source>
        <tissue evidence="2">Muscle</tissue>
    </source>
</reference>
<evidence type="ECO:0000256" key="1">
    <source>
        <dbReference type="SAM" id="MobiDB-lite"/>
    </source>
</evidence>
<keyword evidence="3" id="KW-1185">Reference proteome</keyword>